<feature type="compositionally biased region" description="Basic and acidic residues" evidence="2">
    <location>
        <begin position="67"/>
        <end position="92"/>
    </location>
</feature>
<feature type="compositionally biased region" description="Basic and acidic residues" evidence="2">
    <location>
        <begin position="1204"/>
        <end position="1217"/>
    </location>
</feature>
<feature type="region of interest" description="Disordered" evidence="2">
    <location>
        <begin position="1423"/>
        <end position="1464"/>
    </location>
</feature>
<feature type="compositionally biased region" description="Basic and acidic residues" evidence="2">
    <location>
        <begin position="149"/>
        <end position="180"/>
    </location>
</feature>
<dbReference type="InterPro" id="IPR029272">
    <property type="entry name" value="CCDC7"/>
</dbReference>
<organism evidence="3 4">
    <name type="scientific">Apodemus speciosus</name>
    <name type="common">Large Japanese field mouse</name>
    <dbReference type="NCBI Taxonomy" id="105296"/>
    <lineage>
        <taxon>Eukaryota</taxon>
        <taxon>Metazoa</taxon>
        <taxon>Chordata</taxon>
        <taxon>Craniata</taxon>
        <taxon>Vertebrata</taxon>
        <taxon>Euteleostomi</taxon>
        <taxon>Mammalia</taxon>
        <taxon>Eutheria</taxon>
        <taxon>Euarchontoglires</taxon>
        <taxon>Glires</taxon>
        <taxon>Rodentia</taxon>
        <taxon>Myomorpha</taxon>
        <taxon>Muroidea</taxon>
        <taxon>Muridae</taxon>
        <taxon>Murinae</taxon>
        <taxon>Apodemus</taxon>
    </lineage>
</organism>
<feature type="compositionally biased region" description="Basic and acidic residues" evidence="2">
    <location>
        <begin position="1302"/>
        <end position="1320"/>
    </location>
</feature>
<comment type="caution">
    <text evidence="3">The sequence shown here is derived from an EMBL/GenBank/DDBJ whole genome shotgun (WGS) entry which is preliminary data.</text>
</comment>
<feature type="compositionally biased region" description="Basic and acidic residues" evidence="2">
    <location>
        <begin position="318"/>
        <end position="340"/>
    </location>
</feature>
<feature type="region of interest" description="Disordered" evidence="2">
    <location>
        <begin position="813"/>
        <end position="837"/>
    </location>
</feature>
<feature type="compositionally biased region" description="Basic and acidic residues" evidence="2">
    <location>
        <begin position="195"/>
        <end position="208"/>
    </location>
</feature>
<feature type="compositionally biased region" description="Basic and acidic residues" evidence="2">
    <location>
        <begin position="298"/>
        <end position="310"/>
    </location>
</feature>
<dbReference type="PANTHER" id="PTHR22035">
    <property type="entry name" value="COILED-COIL DOMAIN-CONTAINING PROTEIN 7"/>
    <property type="match status" value="1"/>
</dbReference>
<protein>
    <submittedName>
        <fullName evidence="3">Coiled-coil domain-containing 7A</fullName>
    </submittedName>
</protein>
<feature type="region of interest" description="Disordered" evidence="2">
    <location>
        <begin position="1259"/>
        <end position="1337"/>
    </location>
</feature>
<feature type="compositionally biased region" description="Basic and acidic residues" evidence="2">
    <location>
        <begin position="489"/>
        <end position="499"/>
    </location>
</feature>
<feature type="compositionally biased region" description="Basic and acidic residues" evidence="2">
    <location>
        <begin position="1428"/>
        <end position="1444"/>
    </location>
</feature>
<reference evidence="3 4" key="1">
    <citation type="submission" date="2024-08" db="EMBL/GenBank/DDBJ databases">
        <title>The draft genome of Apodemus speciosus.</title>
        <authorList>
            <person name="Nabeshima K."/>
            <person name="Suzuki S."/>
            <person name="Onuma M."/>
        </authorList>
    </citation>
    <scope>NUCLEOTIDE SEQUENCE [LARGE SCALE GENOMIC DNA]</scope>
    <source>
        <strain evidence="3">IB14-021</strain>
    </source>
</reference>
<feature type="compositionally biased region" description="Acidic residues" evidence="2">
    <location>
        <begin position="272"/>
        <end position="284"/>
    </location>
</feature>
<proteinExistence type="predicted"/>
<feature type="coiled-coil region" evidence="1">
    <location>
        <begin position="103"/>
        <end position="137"/>
    </location>
</feature>
<feature type="compositionally biased region" description="Basic and acidic residues" evidence="2">
    <location>
        <begin position="532"/>
        <end position="545"/>
    </location>
</feature>
<evidence type="ECO:0000313" key="3">
    <source>
        <dbReference type="EMBL" id="GAB1293828.1"/>
    </source>
</evidence>
<evidence type="ECO:0000313" key="4">
    <source>
        <dbReference type="Proteomes" id="UP001623349"/>
    </source>
</evidence>
<feature type="compositionally biased region" description="Basic and acidic residues" evidence="2">
    <location>
        <begin position="824"/>
        <end position="837"/>
    </location>
</feature>
<dbReference type="Proteomes" id="UP001623349">
    <property type="component" value="Unassembled WGS sequence"/>
</dbReference>
<dbReference type="PANTHER" id="PTHR22035:SF5">
    <property type="entry name" value="COILED-COIL DOMAIN-CONTAINING PROTEIN 7"/>
    <property type="match status" value="1"/>
</dbReference>
<keyword evidence="1" id="KW-0175">Coiled coil</keyword>
<feature type="compositionally biased region" description="Basic and acidic residues" evidence="2">
    <location>
        <begin position="374"/>
        <end position="387"/>
    </location>
</feature>
<gene>
    <name evidence="3" type="ORF">APTSU1_000906000</name>
</gene>
<feature type="compositionally biased region" description="Polar residues" evidence="2">
    <location>
        <begin position="181"/>
        <end position="194"/>
    </location>
</feature>
<sequence>MNKMMKIFENQTTMLEKALTEQSVIESKYKQMETDFQMLVLEKTLLEGEIRRLREIEGLPAGGVVKAKKEERTKKSGKAEKKKVKDKEKKLSPTREFKSFEELLQIQKEAEALKTEKKTLQEQLKWALEEAERNKTQLDFVLQQKMETFKEEQSKTKLDRGHSKSKVKGEGSKDLSKKSDTQSSGQRKVQISSDQSKRSVGERSEKTQFAEADPLALEDFPPGTFKSFTALPLIEEHRESTSPQPNEDMAEASEQSEGENIEGPFEMISESPNEDDLLPEDEAPTTEQNVLNEDEEQDKNVDKKGSDTGKKSKRKKDSKTGKLPTHEEESERVHYEEARKAKVPSKKQGMAMKCLALRVKAQSQNHMHIQGNKELTKKEEAVSHDEGSDTVYYEEVAQVPSKKQASDADGDEALSPESQGSVSKERTHTKKQRTHKRGRGSAHGEESDTVYYEEPRKPKASSRRKGFAIPIKRQIEAHSPESQGSISKSDTETKEQETHKKGRGSVADGALRPGRQGSVSKADTVTKKQRSSKRERTLVLNEVPDKNLEHQESGLKFEIQAKKLKMFRPENIHNEESDTDVKLEYQNVPSSSQVQLKKQKSLGGEIFTTPDESHAKLHQEYTSETQVQVERGTTSGTARLTTIPLEHRKKEADQLFHEKRLYITTAQSQTKKPHPPWDDNVDSQNIELRADENYMSVDPTSKDHPQFKKLKTAHIENTWTQKKSVIQVQGISEPQTELNPTMSDIISHLDMDRVIGSTNLKWLLKLPIDFNTFGFSCYQSRSQVFIYKSFETDLENLKEILVSHALRSELEIGTDTKNMPATSRSREPVKTESKSNQDKTITIVKGIKLLAKLKDQHGLSSFANKDTISPGKSLIKSFIDNQEKFLERTSANTDVVPTPIYRTSRGSSGISEALQHLLNIKTSGHLKPTSIKKQNVELEKHLRISVRSSNKYIHKGQSKYQKLKKQSALISTIKQKHKEQKKTKNLKQPKPETIVEFDDDQMMTVSPPNIKIIKELSKTLNLEGGDIEVPDLLVKTVSAVKKLVRKERSKTNNLDKEDSQNTHILHLTTSAIMRLLFKEQAKIRSLEKKLIKGSKILHKSTSSLKKFLFEEPSKTKKKRKKRKIVVKSPHVLPTTQKQMLKEQSEISNLEKPIVRGTRILNKSSFARKKRVLKAFWKSKRAILYKKCENYSDDLVLSTSGSSKQEVEEQPKPENVDMKVSDDAHNLNISISAIKMPILKGQSKSRALYEKGIDLPNNLVLSTSDSSKQEIEGQPKPENVDKKVSDDSYRLNISTSTIKKHIPKEQPKPENVDKKVSDDSHSLNISTSPTKKHILKGQSKSRTLYDMEVNLPNNLVLSTSASSKQELKGKTKSGNVGKKVSDDSHSLNISTSTIKKNILKGQSKSRTLYEKGFDLPNDWVLSTSASSKQELKGQPKSEKSDEKGFKHPNNLHTSASAARKRLLKG</sequence>
<evidence type="ECO:0000256" key="2">
    <source>
        <dbReference type="SAM" id="MobiDB-lite"/>
    </source>
</evidence>
<evidence type="ECO:0000256" key="1">
    <source>
        <dbReference type="SAM" id="Coils"/>
    </source>
</evidence>
<feature type="compositionally biased region" description="Basic residues" evidence="2">
    <location>
        <begin position="427"/>
        <end position="440"/>
    </location>
</feature>
<dbReference type="EMBL" id="BAAFST010000008">
    <property type="protein sequence ID" value="GAB1293828.1"/>
    <property type="molecule type" value="Genomic_DNA"/>
</dbReference>
<name>A0ABQ0F3N2_APOSI</name>
<feature type="region of interest" description="Disordered" evidence="2">
    <location>
        <begin position="1360"/>
        <end position="1384"/>
    </location>
</feature>
<feature type="region of interest" description="Disordered" evidence="2">
    <location>
        <begin position="364"/>
        <end position="545"/>
    </location>
</feature>
<feature type="region of interest" description="Disordered" evidence="2">
    <location>
        <begin position="149"/>
        <end position="350"/>
    </location>
</feature>
<feature type="compositionally biased region" description="Acidic residues" evidence="2">
    <location>
        <begin position="248"/>
        <end position="260"/>
    </location>
</feature>
<keyword evidence="4" id="KW-1185">Reference proteome</keyword>
<feature type="region of interest" description="Disordered" evidence="2">
    <location>
        <begin position="64"/>
        <end position="92"/>
    </location>
</feature>
<accession>A0ABQ0F3N2</accession>
<feature type="region of interest" description="Disordered" evidence="2">
    <location>
        <begin position="1198"/>
        <end position="1217"/>
    </location>
</feature>
<feature type="compositionally biased region" description="Basic and acidic residues" evidence="2">
    <location>
        <begin position="1266"/>
        <end position="1288"/>
    </location>
</feature>